<organism evidence="1 2">
    <name type="scientific">Ambrosiozyma monospora</name>
    <name type="common">Yeast</name>
    <name type="synonym">Endomycopsis monosporus</name>
    <dbReference type="NCBI Taxonomy" id="43982"/>
    <lineage>
        <taxon>Eukaryota</taxon>
        <taxon>Fungi</taxon>
        <taxon>Dikarya</taxon>
        <taxon>Ascomycota</taxon>
        <taxon>Saccharomycotina</taxon>
        <taxon>Pichiomycetes</taxon>
        <taxon>Pichiales</taxon>
        <taxon>Pichiaceae</taxon>
        <taxon>Ambrosiozyma</taxon>
    </lineage>
</organism>
<comment type="caution">
    <text evidence="1">The sequence shown here is derived from an EMBL/GenBank/DDBJ whole genome shotgun (WGS) entry which is preliminary data.</text>
</comment>
<name>A0ACB5TLR0_AMBMO</name>
<evidence type="ECO:0000313" key="2">
    <source>
        <dbReference type="Proteomes" id="UP001165064"/>
    </source>
</evidence>
<keyword evidence="2" id="KW-1185">Reference proteome</keyword>
<gene>
    <name evidence="1" type="ORF">Amon02_000877200</name>
</gene>
<evidence type="ECO:0000313" key="1">
    <source>
        <dbReference type="EMBL" id="GME90756.1"/>
    </source>
</evidence>
<proteinExistence type="predicted"/>
<sequence>MMEQEQDKIAYLKTIKSVRETNSCTKKLIETNKLHNFIVDDSKLDDIVDFVVETIKLNYPTKESLKTIPIHGRYQHFETGDVPRLSKLIEDKWKTELHIDDLEICRKLIDLFIVSVLLDAGAGNEWGFTEPSSDTKIGRSEGIAVASFHMFGNGAFSSDVNDKFKVTGDKLSKLTKEDMITGFQIKKGNEIAGFEGRFELLKRLGTALIEFKDVFGSEGRPGNMVDYLISKKATKTATGFDLELEDLWYLLMTSFKKVWPQEGRLKVYGETIGDAWQLQNRIDESKINYKTEQLPEWSKVVTFHKLTQWLTYSLFLPLMKYGKFNILHKEFMTGLPEYRNGGLLVDFGYLSLKPEKFEQGIKLSKEVGFDPKIPTFKPDDDVIVEWRSCTICLLDKLLPLVNDKMGIKGTEYEMILPQLIEAGSWASGRRIAKKLRSNGAPPIELFADGTVF</sequence>
<dbReference type="Proteomes" id="UP001165064">
    <property type="component" value="Unassembled WGS sequence"/>
</dbReference>
<protein>
    <submittedName>
        <fullName evidence="1">Unnamed protein product</fullName>
    </submittedName>
</protein>
<dbReference type="EMBL" id="BSXS01007907">
    <property type="protein sequence ID" value="GME90756.1"/>
    <property type="molecule type" value="Genomic_DNA"/>
</dbReference>
<accession>A0ACB5TLR0</accession>
<reference evidence="1" key="1">
    <citation type="submission" date="2023-04" db="EMBL/GenBank/DDBJ databases">
        <title>Ambrosiozyma monospora NBRC 10751.</title>
        <authorList>
            <person name="Ichikawa N."/>
            <person name="Sato H."/>
            <person name="Tonouchi N."/>
        </authorList>
    </citation>
    <scope>NUCLEOTIDE SEQUENCE</scope>
    <source>
        <strain evidence="1">NBRC 10751</strain>
    </source>
</reference>